<gene>
    <name evidence="2" type="ORF">HYFRA_00013185</name>
</gene>
<protein>
    <recommendedName>
        <fullName evidence="4">Secreted protein</fullName>
    </recommendedName>
</protein>
<reference evidence="2" key="1">
    <citation type="submission" date="2021-07" db="EMBL/GenBank/DDBJ databases">
        <authorList>
            <person name="Durling M."/>
        </authorList>
    </citation>
    <scope>NUCLEOTIDE SEQUENCE</scope>
</reference>
<dbReference type="AlphaFoldDB" id="A0A9N9L8A2"/>
<name>A0A9N9L8A2_9HELO</name>
<evidence type="ECO:0000313" key="2">
    <source>
        <dbReference type="EMBL" id="CAG8959913.1"/>
    </source>
</evidence>
<evidence type="ECO:0008006" key="4">
    <source>
        <dbReference type="Google" id="ProtNLM"/>
    </source>
</evidence>
<accession>A0A9N9L8A2</accession>
<dbReference type="EMBL" id="CAJVRL010000093">
    <property type="protein sequence ID" value="CAG8959913.1"/>
    <property type="molecule type" value="Genomic_DNA"/>
</dbReference>
<sequence length="101" mass="11248">MRFSTFSILTITALTTSVVGQIMYNRAWCVDENGENAIEQSKSTCGAYANNKGGDYCEDCAWGTGDPNIQNGQTCYSAKRDINIDSWDKICQLYRTRGRAN</sequence>
<keyword evidence="1" id="KW-0732">Signal</keyword>
<comment type="caution">
    <text evidence="2">The sequence shown here is derived from an EMBL/GenBank/DDBJ whole genome shotgun (WGS) entry which is preliminary data.</text>
</comment>
<evidence type="ECO:0000256" key="1">
    <source>
        <dbReference type="SAM" id="SignalP"/>
    </source>
</evidence>
<keyword evidence="3" id="KW-1185">Reference proteome</keyword>
<proteinExistence type="predicted"/>
<feature type="signal peptide" evidence="1">
    <location>
        <begin position="1"/>
        <end position="20"/>
    </location>
</feature>
<feature type="chain" id="PRO_5040147459" description="Secreted protein" evidence="1">
    <location>
        <begin position="21"/>
        <end position="101"/>
    </location>
</feature>
<dbReference type="Proteomes" id="UP000696280">
    <property type="component" value="Unassembled WGS sequence"/>
</dbReference>
<organism evidence="2 3">
    <name type="scientific">Hymenoscyphus fraxineus</name>
    <dbReference type="NCBI Taxonomy" id="746836"/>
    <lineage>
        <taxon>Eukaryota</taxon>
        <taxon>Fungi</taxon>
        <taxon>Dikarya</taxon>
        <taxon>Ascomycota</taxon>
        <taxon>Pezizomycotina</taxon>
        <taxon>Leotiomycetes</taxon>
        <taxon>Helotiales</taxon>
        <taxon>Helotiaceae</taxon>
        <taxon>Hymenoscyphus</taxon>
    </lineage>
</organism>
<evidence type="ECO:0000313" key="3">
    <source>
        <dbReference type="Proteomes" id="UP000696280"/>
    </source>
</evidence>